<dbReference type="EMBL" id="JAJEPS010000001">
    <property type="protein sequence ID" value="MCC2125063.1"/>
    <property type="molecule type" value="Genomic_DNA"/>
</dbReference>
<feature type="compositionally biased region" description="Basic and acidic residues" evidence="1">
    <location>
        <begin position="62"/>
        <end position="78"/>
    </location>
</feature>
<protein>
    <submittedName>
        <fullName evidence="2">Uncharacterized protein</fullName>
    </submittedName>
</protein>
<feature type="compositionally biased region" description="Basic and acidic residues" evidence="1">
    <location>
        <begin position="27"/>
        <end position="38"/>
    </location>
</feature>
<keyword evidence="3" id="KW-1185">Reference proteome</keyword>
<evidence type="ECO:0000256" key="1">
    <source>
        <dbReference type="SAM" id="MobiDB-lite"/>
    </source>
</evidence>
<organism evidence="2 3">
    <name type="scientific">Hominiventricola filiformis</name>
    <dbReference type="NCBI Taxonomy" id="2885352"/>
    <lineage>
        <taxon>Bacteria</taxon>
        <taxon>Bacillati</taxon>
        <taxon>Bacillota</taxon>
        <taxon>Clostridia</taxon>
        <taxon>Lachnospirales</taxon>
        <taxon>Lachnospiraceae</taxon>
        <taxon>Hominiventricola</taxon>
    </lineage>
</organism>
<reference evidence="2 3" key="1">
    <citation type="submission" date="2021-10" db="EMBL/GenBank/DDBJ databases">
        <title>Anaerobic single-cell dispensing facilitates the cultivation of human gut bacteria.</title>
        <authorList>
            <person name="Afrizal A."/>
        </authorList>
    </citation>
    <scope>NUCLEOTIDE SEQUENCE [LARGE SCALE GENOMIC DNA]</scope>
    <source>
        <strain evidence="2 3">CLA-AA-H276</strain>
    </source>
</reference>
<evidence type="ECO:0000313" key="3">
    <source>
        <dbReference type="Proteomes" id="UP001198220"/>
    </source>
</evidence>
<feature type="compositionally biased region" description="Basic and acidic residues" evidence="1">
    <location>
        <begin position="86"/>
        <end position="97"/>
    </location>
</feature>
<feature type="region of interest" description="Disordered" evidence="1">
    <location>
        <begin position="20"/>
        <end position="100"/>
    </location>
</feature>
<evidence type="ECO:0000313" key="2">
    <source>
        <dbReference type="EMBL" id="MCC2125063.1"/>
    </source>
</evidence>
<gene>
    <name evidence="2" type="ORF">LKD36_02585</name>
</gene>
<proteinExistence type="predicted"/>
<comment type="caution">
    <text evidence="2">The sequence shown here is derived from an EMBL/GenBank/DDBJ whole genome shotgun (WGS) entry which is preliminary data.</text>
</comment>
<dbReference type="Proteomes" id="UP001198220">
    <property type="component" value="Unassembled WGS sequence"/>
</dbReference>
<accession>A0AAE3A7W0</accession>
<dbReference type="AlphaFoldDB" id="A0AAE3A7W0"/>
<sequence length="136" mass="15802">MEIIITVVIFFILSRIGKQNRLAKGQNHSEERVPERRTPTPNKPVRPMVEKLKPTAKPNQPRQKERKMERQAARDNCHYEAAYSKGKPDRIGRRGDYEPGTPSGMERIKCAYCGAENFVPAGSRQHYHCYFCWEKL</sequence>
<dbReference type="RefSeq" id="WP_308458541.1">
    <property type="nucleotide sequence ID" value="NZ_JAJEPS010000001.1"/>
</dbReference>
<name>A0AAE3A7W0_9FIRM</name>